<name>A0AAV4A900_9GAST</name>
<keyword evidence="3" id="KW-1185">Reference proteome</keyword>
<dbReference type="AlphaFoldDB" id="A0AAV4A900"/>
<dbReference type="EMBL" id="BLXT01003724">
    <property type="protein sequence ID" value="GFO03372.1"/>
    <property type="molecule type" value="Genomic_DNA"/>
</dbReference>
<protein>
    <submittedName>
        <fullName evidence="2">Uncharacterized protein</fullName>
    </submittedName>
</protein>
<evidence type="ECO:0000256" key="1">
    <source>
        <dbReference type="SAM" id="MobiDB-lite"/>
    </source>
</evidence>
<accession>A0AAV4A900</accession>
<evidence type="ECO:0000313" key="2">
    <source>
        <dbReference type="EMBL" id="GFO03372.1"/>
    </source>
</evidence>
<organism evidence="2 3">
    <name type="scientific">Plakobranchus ocellatus</name>
    <dbReference type="NCBI Taxonomy" id="259542"/>
    <lineage>
        <taxon>Eukaryota</taxon>
        <taxon>Metazoa</taxon>
        <taxon>Spiralia</taxon>
        <taxon>Lophotrochozoa</taxon>
        <taxon>Mollusca</taxon>
        <taxon>Gastropoda</taxon>
        <taxon>Heterobranchia</taxon>
        <taxon>Euthyneura</taxon>
        <taxon>Panpulmonata</taxon>
        <taxon>Sacoglossa</taxon>
        <taxon>Placobranchoidea</taxon>
        <taxon>Plakobranchidae</taxon>
        <taxon>Plakobranchus</taxon>
    </lineage>
</organism>
<gene>
    <name evidence="2" type="ORF">PoB_002987700</name>
</gene>
<sequence length="115" mass="13707">MFSQFDSRAAEMHQKQQQQQQQQQQQLAKGNLRSEERRIRTSVCRLILQWVGHHKRYALSWHSDVVLQEMKCDEPDNQPFGQKLRRTWSVWTVTAYSASVHLPQMSLVEMCTKYN</sequence>
<feature type="region of interest" description="Disordered" evidence="1">
    <location>
        <begin position="1"/>
        <end position="34"/>
    </location>
</feature>
<evidence type="ECO:0000313" key="3">
    <source>
        <dbReference type="Proteomes" id="UP000735302"/>
    </source>
</evidence>
<dbReference type="Proteomes" id="UP000735302">
    <property type="component" value="Unassembled WGS sequence"/>
</dbReference>
<comment type="caution">
    <text evidence="2">The sequence shown here is derived from an EMBL/GenBank/DDBJ whole genome shotgun (WGS) entry which is preliminary data.</text>
</comment>
<proteinExistence type="predicted"/>
<feature type="compositionally biased region" description="Low complexity" evidence="1">
    <location>
        <begin position="15"/>
        <end position="26"/>
    </location>
</feature>
<reference evidence="2 3" key="1">
    <citation type="journal article" date="2021" name="Elife">
        <title>Chloroplast acquisition without the gene transfer in kleptoplastic sea slugs, Plakobranchus ocellatus.</title>
        <authorList>
            <person name="Maeda T."/>
            <person name="Takahashi S."/>
            <person name="Yoshida T."/>
            <person name="Shimamura S."/>
            <person name="Takaki Y."/>
            <person name="Nagai Y."/>
            <person name="Toyoda A."/>
            <person name="Suzuki Y."/>
            <person name="Arimoto A."/>
            <person name="Ishii H."/>
            <person name="Satoh N."/>
            <person name="Nishiyama T."/>
            <person name="Hasebe M."/>
            <person name="Maruyama T."/>
            <person name="Minagawa J."/>
            <person name="Obokata J."/>
            <person name="Shigenobu S."/>
        </authorList>
    </citation>
    <scope>NUCLEOTIDE SEQUENCE [LARGE SCALE GENOMIC DNA]</scope>
</reference>